<feature type="compositionally biased region" description="Basic and acidic residues" evidence="1">
    <location>
        <begin position="138"/>
        <end position="153"/>
    </location>
</feature>
<protein>
    <submittedName>
        <fullName evidence="2">Uncharacterized protein</fullName>
    </submittedName>
</protein>
<name>A0ABR1RNE9_9PEZI</name>
<gene>
    <name evidence="2" type="ORF">PG991_008898</name>
</gene>
<accession>A0ABR1RNE9</accession>
<keyword evidence="3" id="KW-1185">Reference proteome</keyword>
<comment type="caution">
    <text evidence="2">The sequence shown here is derived from an EMBL/GenBank/DDBJ whole genome shotgun (WGS) entry which is preliminary data.</text>
</comment>
<organism evidence="2 3">
    <name type="scientific">Apiospora marii</name>
    <dbReference type="NCBI Taxonomy" id="335849"/>
    <lineage>
        <taxon>Eukaryota</taxon>
        <taxon>Fungi</taxon>
        <taxon>Dikarya</taxon>
        <taxon>Ascomycota</taxon>
        <taxon>Pezizomycotina</taxon>
        <taxon>Sordariomycetes</taxon>
        <taxon>Xylariomycetidae</taxon>
        <taxon>Amphisphaeriales</taxon>
        <taxon>Apiosporaceae</taxon>
        <taxon>Apiospora</taxon>
    </lineage>
</organism>
<evidence type="ECO:0000313" key="2">
    <source>
        <dbReference type="EMBL" id="KAK8016010.1"/>
    </source>
</evidence>
<feature type="region of interest" description="Disordered" evidence="1">
    <location>
        <begin position="78"/>
        <end position="97"/>
    </location>
</feature>
<proteinExistence type="predicted"/>
<feature type="region of interest" description="Disordered" evidence="1">
    <location>
        <begin position="119"/>
        <end position="173"/>
    </location>
</feature>
<sequence length="280" mass="26900">MDRASHHSRVAAASSAAARALVWENSSDDLLGGVGGVGGVCSIGVGTGKGDGGEVEGAGGSVLGTFLVVRVGAGPRHGGRGAADLGQGPGRGVGGGPSSFVVGGGCGLYDREVPQEQLARQGARRLEGQEDAAQPPRRPVDQAEDLHPGHPHGDAAGALDAKPEVAPGDPTAAAQEGACACGVVEGISGRPLSDRDITGDGGGTGEAGGGERDSGAGFGAGVAGGHQLGGCGRGLYLVGEAPYAGDAQARVGVGGSGALEDRVVPQLPGGGGADSLAEQD</sequence>
<dbReference type="EMBL" id="JAQQWI010000012">
    <property type="protein sequence ID" value="KAK8016010.1"/>
    <property type="molecule type" value="Genomic_DNA"/>
</dbReference>
<feature type="region of interest" description="Disordered" evidence="1">
    <location>
        <begin position="259"/>
        <end position="280"/>
    </location>
</feature>
<feature type="compositionally biased region" description="Gly residues" evidence="1">
    <location>
        <begin position="87"/>
        <end position="97"/>
    </location>
</feature>
<feature type="region of interest" description="Disordered" evidence="1">
    <location>
        <begin position="190"/>
        <end position="215"/>
    </location>
</feature>
<evidence type="ECO:0000313" key="3">
    <source>
        <dbReference type="Proteomes" id="UP001396898"/>
    </source>
</evidence>
<feature type="compositionally biased region" description="Gly residues" evidence="1">
    <location>
        <begin position="199"/>
        <end position="208"/>
    </location>
</feature>
<reference evidence="2 3" key="1">
    <citation type="submission" date="2023-01" db="EMBL/GenBank/DDBJ databases">
        <title>Analysis of 21 Apiospora genomes using comparative genomics revels a genus with tremendous synthesis potential of carbohydrate active enzymes and secondary metabolites.</title>
        <authorList>
            <person name="Sorensen T."/>
        </authorList>
    </citation>
    <scope>NUCLEOTIDE SEQUENCE [LARGE SCALE GENOMIC DNA]</scope>
    <source>
        <strain evidence="2 3">CBS 20057</strain>
    </source>
</reference>
<dbReference type="Proteomes" id="UP001396898">
    <property type="component" value="Unassembled WGS sequence"/>
</dbReference>
<evidence type="ECO:0000256" key="1">
    <source>
        <dbReference type="SAM" id="MobiDB-lite"/>
    </source>
</evidence>